<feature type="region of interest" description="Disordered" evidence="1">
    <location>
        <begin position="52"/>
        <end position="81"/>
    </location>
</feature>
<feature type="compositionally biased region" description="Low complexity" evidence="1">
    <location>
        <begin position="58"/>
        <end position="70"/>
    </location>
</feature>
<organism evidence="2 3">
    <name type="scientific">Pan troglodytes</name>
    <name type="common">Chimpanzee</name>
    <dbReference type="NCBI Taxonomy" id="9598"/>
    <lineage>
        <taxon>Eukaryota</taxon>
        <taxon>Metazoa</taxon>
        <taxon>Chordata</taxon>
        <taxon>Craniata</taxon>
        <taxon>Vertebrata</taxon>
        <taxon>Euteleostomi</taxon>
        <taxon>Mammalia</taxon>
        <taxon>Eutheria</taxon>
        <taxon>Euarchontoglires</taxon>
        <taxon>Primates</taxon>
        <taxon>Haplorrhini</taxon>
        <taxon>Catarrhini</taxon>
        <taxon>Hominidae</taxon>
        <taxon>Pan</taxon>
    </lineage>
</organism>
<name>A0A2J8LTL3_PANTR</name>
<sequence length="81" mass="9186">MRQAFGQWTQGYGRDDRQVQPCQHRSGLGIDPKRVRRLNKLPAHMVSGRMRRLQGTERTVSLSTRSSRSLCPDTLPPSPAL</sequence>
<comment type="caution">
    <text evidence="2">The sequence shown here is derived from an EMBL/GenBank/DDBJ whole genome shotgun (WGS) entry which is preliminary data.</text>
</comment>
<gene>
    <name evidence="2" type="ORF">CK820_G0026115</name>
</gene>
<evidence type="ECO:0000256" key="1">
    <source>
        <dbReference type="SAM" id="MobiDB-lite"/>
    </source>
</evidence>
<evidence type="ECO:0000313" key="3">
    <source>
        <dbReference type="Proteomes" id="UP000236370"/>
    </source>
</evidence>
<dbReference type="AlphaFoldDB" id="A0A2J8LTL3"/>
<feature type="region of interest" description="Disordered" evidence="1">
    <location>
        <begin position="1"/>
        <end position="29"/>
    </location>
</feature>
<feature type="compositionally biased region" description="Polar residues" evidence="1">
    <location>
        <begin position="1"/>
        <end position="10"/>
    </location>
</feature>
<proteinExistence type="predicted"/>
<evidence type="ECO:0000313" key="2">
    <source>
        <dbReference type="EMBL" id="PNI50591.1"/>
    </source>
</evidence>
<reference evidence="2 3" key="1">
    <citation type="submission" date="2017-12" db="EMBL/GenBank/DDBJ databases">
        <title>High-resolution comparative analysis of great ape genomes.</title>
        <authorList>
            <person name="Pollen A."/>
            <person name="Hastie A."/>
            <person name="Hormozdiari F."/>
            <person name="Dougherty M."/>
            <person name="Liu R."/>
            <person name="Chaisson M."/>
            <person name="Hoppe E."/>
            <person name="Hill C."/>
            <person name="Pang A."/>
            <person name="Hillier L."/>
            <person name="Baker C."/>
            <person name="Armstrong J."/>
            <person name="Shendure J."/>
            <person name="Paten B."/>
            <person name="Wilson R."/>
            <person name="Chao H."/>
            <person name="Schneider V."/>
            <person name="Ventura M."/>
            <person name="Kronenberg Z."/>
            <person name="Murali S."/>
            <person name="Gordon D."/>
            <person name="Cantsilieris S."/>
            <person name="Munson K."/>
            <person name="Nelson B."/>
            <person name="Raja A."/>
            <person name="Underwood J."/>
            <person name="Diekhans M."/>
            <person name="Fiddes I."/>
            <person name="Haussler D."/>
            <person name="Eichler E."/>
        </authorList>
    </citation>
    <scope>NUCLEOTIDE SEQUENCE [LARGE SCALE GENOMIC DNA]</scope>
    <source>
        <strain evidence="2">Yerkes chimp pedigree #C0471</strain>
    </source>
</reference>
<accession>A0A2J8LTL3</accession>
<protein>
    <submittedName>
        <fullName evidence="2">MAP1S isoform 20</fullName>
    </submittedName>
</protein>
<dbReference type="Proteomes" id="UP000236370">
    <property type="component" value="Unassembled WGS sequence"/>
</dbReference>
<dbReference type="EMBL" id="NBAG03000278">
    <property type="protein sequence ID" value="PNI50591.1"/>
    <property type="molecule type" value="Genomic_DNA"/>
</dbReference>